<feature type="transmembrane region" description="Helical" evidence="9">
    <location>
        <begin position="224"/>
        <end position="242"/>
    </location>
</feature>
<dbReference type="EMBL" id="FQVB01000013">
    <property type="protein sequence ID" value="SHF21519.1"/>
    <property type="molecule type" value="Genomic_DNA"/>
</dbReference>
<dbReference type="PANTHER" id="PTHR34308:SF1">
    <property type="entry name" value="COBALAMIN BIOSYNTHESIS PROTEIN CBIB"/>
    <property type="match status" value="1"/>
</dbReference>
<dbReference type="HAMAP" id="MF_00024">
    <property type="entry name" value="CobD_CbiB"/>
    <property type="match status" value="1"/>
</dbReference>
<dbReference type="PANTHER" id="PTHR34308">
    <property type="entry name" value="COBALAMIN BIOSYNTHESIS PROTEIN CBIB"/>
    <property type="match status" value="1"/>
</dbReference>
<comment type="caution">
    <text evidence="9">Lacks conserved residue(s) required for the propagation of feature annotation.</text>
</comment>
<evidence type="ECO:0000256" key="5">
    <source>
        <dbReference type="ARBA" id="ARBA00022573"/>
    </source>
</evidence>
<evidence type="ECO:0000256" key="6">
    <source>
        <dbReference type="ARBA" id="ARBA00022692"/>
    </source>
</evidence>
<evidence type="ECO:0000256" key="2">
    <source>
        <dbReference type="ARBA" id="ARBA00004953"/>
    </source>
</evidence>
<dbReference type="GO" id="GO:0009236">
    <property type="term" value="P:cobalamin biosynthetic process"/>
    <property type="evidence" value="ECO:0007669"/>
    <property type="project" value="UniProtKB-UniRule"/>
</dbReference>
<evidence type="ECO:0000256" key="3">
    <source>
        <dbReference type="ARBA" id="ARBA00006263"/>
    </source>
</evidence>
<comment type="pathway">
    <text evidence="2 9">Cofactor biosynthesis; adenosylcobalamin biosynthesis.</text>
</comment>
<dbReference type="GO" id="GO:0015420">
    <property type="term" value="F:ABC-type vitamin B12 transporter activity"/>
    <property type="evidence" value="ECO:0007669"/>
    <property type="project" value="UniProtKB-UniRule"/>
</dbReference>
<dbReference type="GO" id="GO:0048472">
    <property type="term" value="F:threonine-phosphate decarboxylase activity"/>
    <property type="evidence" value="ECO:0007669"/>
    <property type="project" value="InterPro"/>
</dbReference>
<dbReference type="AlphaFoldDB" id="A0A1M4ZU06"/>
<feature type="transmembrane region" description="Helical" evidence="9">
    <location>
        <begin position="71"/>
        <end position="92"/>
    </location>
</feature>
<keyword evidence="5 9" id="KW-0169">Cobalamin biosynthesis</keyword>
<keyword evidence="6 9" id="KW-0812">Transmembrane</keyword>
<comment type="similarity">
    <text evidence="3 9">Belongs to the CobD/CbiB family.</text>
</comment>
<evidence type="ECO:0000313" key="11">
    <source>
        <dbReference type="Proteomes" id="UP000184076"/>
    </source>
</evidence>
<dbReference type="OrthoDB" id="9811967at2"/>
<feature type="transmembrane region" description="Helical" evidence="9">
    <location>
        <begin position="312"/>
        <end position="331"/>
    </location>
</feature>
<comment type="subcellular location">
    <subcellularLocation>
        <location evidence="1 9">Cell membrane</location>
        <topology evidence="1 9">Multi-pass membrane protein</topology>
    </subcellularLocation>
</comment>
<sequence>MTFSASHLLLAWLADLLLGDPPSWPHPVRWIGRLIEKAESFFYLETGDGGRPRLGAGSDGTPDGRLRVLGAAFWLTVVGAVGAAVTAALLLFHWIHPFLSGLLGVWIACTCLATRSLHDESAAVARALREGRLEEARGLLSRIVSRETAHLDEEGIWRALLETVSENLSDGVVAPLFYLALGGPVGGLLYKTVNTLDSMVGYRNERYRDFGWCAARMDDLFNWIPARLTALLLLAAGAVWGLDRRRGRAVVRRDARKHKSPNAGFPEAAAAGLLGVQLGGPGIYFGRTVEKPTLGDPVAAPDEKSFRLMTRLLFTTSALAALSAALVRGLWG</sequence>
<dbReference type="STRING" id="1121391.SAMN02745206_01536"/>
<keyword evidence="11" id="KW-1185">Reference proteome</keyword>
<name>A0A1M4ZU06_9BACT</name>
<evidence type="ECO:0000256" key="7">
    <source>
        <dbReference type="ARBA" id="ARBA00022989"/>
    </source>
</evidence>
<reference evidence="11" key="1">
    <citation type="submission" date="2016-11" db="EMBL/GenBank/DDBJ databases">
        <authorList>
            <person name="Varghese N."/>
            <person name="Submissions S."/>
        </authorList>
    </citation>
    <scope>NUCLEOTIDE SEQUENCE [LARGE SCALE GENOMIC DNA]</scope>
    <source>
        <strain evidence="11">DSM 9756</strain>
    </source>
</reference>
<dbReference type="Pfam" id="PF03186">
    <property type="entry name" value="CobD_Cbib"/>
    <property type="match status" value="1"/>
</dbReference>
<evidence type="ECO:0000256" key="9">
    <source>
        <dbReference type="HAMAP-Rule" id="MF_00024"/>
    </source>
</evidence>
<proteinExistence type="inferred from homology"/>
<keyword evidence="4 9" id="KW-1003">Cell membrane</keyword>
<keyword evidence="7 9" id="KW-1133">Transmembrane helix</keyword>
<dbReference type="UniPathway" id="UPA00148"/>
<evidence type="ECO:0000256" key="4">
    <source>
        <dbReference type="ARBA" id="ARBA00022475"/>
    </source>
</evidence>
<evidence type="ECO:0000313" key="10">
    <source>
        <dbReference type="EMBL" id="SHF21519.1"/>
    </source>
</evidence>
<dbReference type="RefSeq" id="WP_073038411.1">
    <property type="nucleotide sequence ID" value="NZ_FQVB01000013.1"/>
</dbReference>
<dbReference type="NCBIfam" id="TIGR00380">
    <property type="entry name" value="cobal_cbiB"/>
    <property type="match status" value="1"/>
</dbReference>
<keyword evidence="8 9" id="KW-0472">Membrane</keyword>
<protein>
    <recommendedName>
        <fullName evidence="9">Cobalamin biosynthesis protein CobD</fullName>
    </recommendedName>
</protein>
<gene>
    <name evidence="9" type="primary">cobD</name>
    <name evidence="10" type="ORF">SAMN02745206_01536</name>
</gene>
<dbReference type="GO" id="GO:0005886">
    <property type="term" value="C:plasma membrane"/>
    <property type="evidence" value="ECO:0007669"/>
    <property type="project" value="UniProtKB-SubCell"/>
</dbReference>
<dbReference type="Proteomes" id="UP000184076">
    <property type="component" value="Unassembled WGS sequence"/>
</dbReference>
<comment type="function">
    <text evidence="9">Converts cobyric acid to cobinamide by the addition of aminopropanol on the F carboxylic group.</text>
</comment>
<dbReference type="InterPro" id="IPR004485">
    <property type="entry name" value="Cobalamin_biosynth_CobD/CbiB"/>
</dbReference>
<accession>A0A1M4ZU06</accession>
<evidence type="ECO:0000256" key="8">
    <source>
        <dbReference type="ARBA" id="ARBA00023136"/>
    </source>
</evidence>
<organism evidence="10 11">
    <name type="scientific">Desulfacinum infernum DSM 9756</name>
    <dbReference type="NCBI Taxonomy" id="1121391"/>
    <lineage>
        <taxon>Bacteria</taxon>
        <taxon>Pseudomonadati</taxon>
        <taxon>Thermodesulfobacteriota</taxon>
        <taxon>Syntrophobacteria</taxon>
        <taxon>Syntrophobacterales</taxon>
        <taxon>Syntrophobacteraceae</taxon>
        <taxon>Desulfacinum</taxon>
    </lineage>
</organism>
<evidence type="ECO:0000256" key="1">
    <source>
        <dbReference type="ARBA" id="ARBA00004651"/>
    </source>
</evidence>